<dbReference type="AlphaFoldDB" id="A0A5C2SG50"/>
<dbReference type="EMBL" id="ML122259">
    <property type="protein sequence ID" value="RPD62237.1"/>
    <property type="molecule type" value="Genomic_DNA"/>
</dbReference>
<feature type="compositionally biased region" description="Low complexity" evidence="1">
    <location>
        <begin position="661"/>
        <end position="682"/>
    </location>
</feature>
<keyword evidence="3" id="KW-1185">Reference proteome</keyword>
<accession>A0A5C2SG50</accession>
<name>A0A5C2SG50_9APHY</name>
<evidence type="ECO:0000313" key="3">
    <source>
        <dbReference type="Proteomes" id="UP000313359"/>
    </source>
</evidence>
<sequence length="806" mass="86839">MSDRGYINLIRHLTRTTSTLPLETLQASIAHYLARPPVPIPGSPTALTATVLGSPLFRPYTYAKLTALAVAFRHAVHLRVAVHKADAEQNPRSILPPSRGVNVCARLGRWVRATLEGFAGSAAVVRLACASGMLLGLQDWEAELKVSEKEARVRAKVEEEVVLALAEVVDTYAREGSGWETDFKKSLEAKESSQDPLALAVLLASQCAQYVAPERLQALPLPTVIDVLVSTIERSYHAGTFLSQASTGMGHDADGKFTILVSSCPRIFGIALTARPFLAFAQAVRSITSSTYIASMASLARFTALSLTVLVESRRLPGWEAIGRTLARLQSLAATVEGDWSKCPLASVSEDSQFADDSTREIATATWQVLKTLLFTNLMVLQSILSAVVFVPRPYGEQSGGPPSAPPTSPSSYTIALDALHTLSHLSFVMPQFGGVASNSESGLPELKRAFYMALDVLSASEAEAGRFVQELCYHESISAKGKGSSICSSVGILSVETLPRVLLDAKKAFALACVEQLVPVLSEAVIQSQVYPLCHPYLWDTNNRETYESAHSVMLAVFASHAKDASIQRQPEPAFAEKVVPMYAHCLVENSFDGRLSTTQLCMAYAALVRSASSFGYASGAQGGGKDLDADSMAWYCIEVLLDAIRHARAAPVKATLPYSPDAQASSSSSSSSPPAPAQESFDVPSEHLHRLHLTLIATVPSVSLTLLPRLLTEVKAIVVSVSAPSPVNQATEKRIEEMRTELVEALFKAISQDVGDAEKDYAIEWWYENREELVLAKAGARHPVFDGVETSAQSNTSPDIVSRL</sequence>
<dbReference type="STRING" id="1328759.A0A5C2SG50"/>
<gene>
    <name evidence="2" type="ORF">L227DRAFT_498671</name>
</gene>
<protein>
    <submittedName>
        <fullName evidence="2">Uncharacterized protein</fullName>
    </submittedName>
</protein>
<feature type="region of interest" description="Disordered" evidence="1">
    <location>
        <begin position="660"/>
        <end position="683"/>
    </location>
</feature>
<reference evidence="2" key="1">
    <citation type="journal article" date="2018" name="Genome Biol. Evol.">
        <title>Genomics and development of Lentinus tigrinus, a white-rot wood-decaying mushroom with dimorphic fruiting bodies.</title>
        <authorList>
            <person name="Wu B."/>
            <person name="Xu Z."/>
            <person name="Knudson A."/>
            <person name="Carlson A."/>
            <person name="Chen N."/>
            <person name="Kovaka S."/>
            <person name="LaButti K."/>
            <person name="Lipzen A."/>
            <person name="Pennachio C."/>
            <person name="Riley R."/>
            <person name="Schakwitz W."/>
            <person name="Umezawa K."/>
            <person name="Ohm R.A."/>
            <person name="Grigoriev I.V."/>
            <person name="Nagy L.G."/>
            <person name="Gibbons J."/>
            <person name="Hibbett D."/>
        </authorList>
    </citation>
    <scope>NUCLEOTIDE SEQUENCE [LARGE SCALE GENOMIC DNA]</scope>
    <source>
        <strain evidence="2">ALCF2SS1-6</strain>
    </source>
</reference>
<evidence type="ECO:0000256" key="1">
    <source>
        <dbReference type="SAM" id="MobiDB-lite"/>
    </source>
</evidence>
<organism evidence="2 3">
    <name type="scientific">Lentinus tigrinus ALCF2SS1-6</name>
    <dbReference type="NCBI Taxonomy" id="1328759"/>
    <lineage>
        <taxon>Eukaryota</taxon>
        <taxon>Fungi</taxon>
        <taxon>Dikarya</taxon>
        <taxon>Basidiomycota</taxon>
        <taxon>Agaricomycotina</taxon>
        <taxon>Agaricomycetes</taxon>
        <taxon>Polyporales</taxon>
        <taxon>Polyporaceae</taxon>
        <taxon>Lentinus</taxon>
    </lineage>
</organism>
<dbReference type="PANTHER" id="PTHR39214:SF1">
    <property type="entry name" value="MICROBODY (PEROXISOME) BIOGENESIS PROTEIN PEROXIN 8 (EUROFUNG)"/>
    <property type="match status" value="1"/>
</dbReference>
<dbReference type="PANTHER" id="PTHR39214">
    <property type="entry name" value="MICROBODY (PEROXISOME) BIOGENESIS PROTEIN PEROXIN 8 (EUROFUNG)"/>
    <property type="match status" value="1"/>
</dbReference>
<evidence type="ECO:0000313" key="2">
    <source>
        <dbReference type="EMBL" id="RPD62237.1"/>
    </source>
</evidence>
<proteinExistence type="predicted"/>
<dbReference type="Proteomes" id="UP000313359">
    <property type="component" value="Unassembled WGS sequence"/>
</dbReference>
<dbReference type="OrthoDB" id="2357318at2759"/>
<dbReference type="InterPro" id="IPR055334">
    <property type="entry name" value="PEX8-like"/>
</dbReference>